<keyword evidence="4 6" id="KW-1133">Transmembrane helix</keyword>
<dbReference type="Pfam" id="PF09335">
    <property type="entry name" value="VTT_dom"/>
    <property type="match status" value="1"/>
</dbReference>
<evidence type="ECO:0000256" key="1">
    <source>
        <dbReference type="ARBA" id="ARBA00004651"/>
    </source>
</evidence>
<keyword evidence="3 6" id="KW-0812">Transmembrane</keyword>
<keyword evidence="9" id="KW-1185">Reference proteome</keyword>
<dbReference type="EMBL" id="CP118733">
    <property type="protein sequence ID" value="WNY47791.1"/>
    <property type="molecule type" value="Genomic_DNA"/>
</dbReference>
<proteinExistence type="inferred from homology"/>
<feature type="transmembrane region" description="Helical" evidence="6">
    <location>
        <begin position="136"/>
        <end position="159"/>
    </location>
</feature>
<evidence type="ECO:0000313" key="8">
    <source>
        <dbReference type="EMBL" id="WNY47791.1"/>
    </source>
</evidence>
<comment type="subcellular location">
    <subcellularLocation>
        <location evidence="1 6">Cell membrane</location>
        <topology evidence="1 6">Multi-pass membrane protein</topology>
    </subcellularLocation>
</comment>
<dbReference type="AlphaFoldDB" id="A0AA96VGF0"/>
<dbReference type="RefSeq" id="WP_205030604.1">
    <property type="nucleotide sequence ID" value="NZ_CP118733.1"/>
</dbReference>
<dbReference type="KEGG" id="ssuv:PXH68_03520"/>
<feature type="domain" description="VTT" evidence="7">
    <location>
        <begin position="67"/>
        <end position="184"/>
    </location>
</feature>
<gene>
    <name evidence="8" type="ORF">PXH68_03520</name>
</gene>
<evidence type="ECO:0000256" key="3">
    <source>
        <dbReference type="ARBA" id="ARBA00022692"/>
    </source>
</evidence>
<feature type="transmembrane region" description="Helical" evidence="6">
    <location>
        <begin position="12"/>
        <end position="32"/>
    </location>
</feature>
<dbReference type="InterPro" id="IPR032816">
    <property type="entry name" value="VTT_dom"/>
</dbReference>
<keyword evidence="2 6" id="KW-1003">Cell membrane</keyword>
<evidence type="ECO:0000259" key="7">
    <source>
        <dbReference type="Pfam" id="PF09335"/>
    </source>
</evidence>
<feature type="transmembrane region" description="Helical" evidence="6">
    <location>
        <begin position="52"/>
        <end position="80"/>
    </location>
</feature>
<dbReference type="Proteomes" id="UP001304088">
    <property type="component" value="Chromosome"/>
</dbReference>
<evidence type="ECO:0000256" key="6">
    <source>
        <dbReference type="RuleBase" id="RU366058"/>
    </source>
</evidence>
<organism evidence="8 9">
    <name type="scientific">Streptococcus suivaginalis</name>
    <dbReference type="NCBI Taxonomy" id="3028082"/>
    <lineage>
        <taxon>Bacteria</taxon>
        <taxon>Bacillati</taxon>
        <taxon>Bacillota</taxon>
        <taxon>Bacilli</taxon>
        <taxon>Lactobacillales</taxon>
        <taxon>Streptococcaceae</taxon>
        <taxon>Streptococcus</taxon>
    </lineage>
</organism>
<sequence length="197" mass="22771">MYKFWQKTIQVLSILTLIASFFFVIWLYRIGILNDQNVLTDMIKSHGAFGSLSFLGIQILQVVFPIIPGGVTTVVGFLVFNFWRGFFLNYVGISIGSILLFALARRYGKKFCLLFMNEETFEKYESKIDNKRGYELFFIFCMLSPISPADIVVMITGLTSMSYRKFILITLLCRPVSIIAYSYFWIYGSQWLQNLLG</sequence>
<accession>A0AA96VGF0</accession>
<dbReference type="PANTHER" id="PTHR12677">
    <property type="entry name" value="GOLGI APPARATUS MEMBRANE PROTEIN TVP38-RELATED"/>
    <property type="match status" value="1"/>
</dbReference>
<comment type="similarity">
    <text evidence="6">Belongs to the TVP38/TMEM64 family.</text>
</comment>
<keyword evidence="5 6" id="KW-0472">Membrane</keyword>
<evidence type="ECO:0000313" key="9">
    <source>
        <dbReference type="Proteomes" id="UP001304088"/>
    </source>
</evidence>
<reference evidence="8 9" key="1">
    <citation type="submission" date="2023-02" db="EMBL/GenBank/DDBJ databases">
        <title>Streptococcus sp. Genome Sequencing and Assembly.</title>
        <authorList>
            <person name="Shore S.M."/>
            <person name="Nicholson T.L."/>
        </authorList>
    </citation>
    <scope>NUCLEOTIDE SEQUENCE [LARGE SCALE GENOMIC DNA]</scope>
    <source>
        <strain evidence="8 9">29896</strain>
    </source>
</reference>
<evidence type="ECO:0000256" key="5">
    <source>
        <dbReference type="ARBA" id="ARBA00023136"/>
    </source>
</evidence>
<feature type="transmembrane region" description="Helical" evidence="6">
    <location>
        <begin position="87"/>
        <end position="107"/>
    </location>
</feature>
<protein>
    <recommendedName>
        <fullName evidence="6">TVP38/TMEM64 family membrane protein</fullName>
    </recommendedName>
</protein>
<evidence type="ECO:0000256" key="2">
    <source>
        <dbReference type="ARBA" id="ARBA00022475"/>
    </source>
</evidence>
<feature type="transmembrane region" description="Helical" evidence="6">
    <location>
        <begin position="166"/>
        <end position="186"/>
    </location>
</feature>
<dbReference type="InterPro" id="IPR015414">
    <property type="entry name" value="TMEM64"/>
</dbReference>
<dbReference type="GO" id="GO:0005886">
    <property type="term" value="C:plasma membrane"/>
    <property type="evidence" value="ECO:0007669"/>
    <property type="project" value="UniProtKB-SubCell"/>
</dbReference>
<evidence type="ECO:0000256" key="4">
    <source>
        <dbReference type="ARBA" id="ARBA00022989"/>
    </source>
</evidence>
<dbReference type="PANTHER" id="PTHR12677:SF49">
    <property type="entry name" value="TVP38_TMEM64 FAMILY MEMBRANE PROTEIN"/>
    <property type="match status" value="1"/>
</dbReference>
<name>A0AA96VGF0_9STRE</name>